<keyword evidence="1" id="KW-0304">Gas vesicle</keyword>
<evidence type="ECO:0000256" key="4">
    <source>
        <dbReference type="SAM" id="MobiDB-lite"/>
    </source>
</evidence>
<comment type="similarity">
    <text evidence="3">Belongs to the gas vesicle GvpA family.</text>
</comment>
<dbReference type="InterPro" id="IPR050530">
    <property type="entry name" value="GvpA"/>
</dbReference>
<dbReference type="AlphaFoldDB" id="A0A2I2KN90"/>
<dbReference type="InterPro" id="IPR000638">
    <property type="entry name" value="Gas-vesicle_GvpA-like"/>
</dbReference>
<proteinExistence type="inferred from homology"/>
<dbReference type="PANTHER" id="PTHR35344">
    <property type="entry name" value="GAS VESICLE STRUCTURAL PROTEIN 2-RELATED"/>
    <property type="match status" value="1"/>
</dbReference>
<sequence length="109" mass="10781">MADPTAVPRARAAAPAAGGTYYHVPGASPRAQPTPRAQAPPQGQALVDLLDRLVDSGAVVSGQVVVALAGVELLKVDLRLLLVGVQTAIEGGRRGGSPGGSASAPGRPS</sequence>
<dbReference type="Proteomes" id="UP000234331">
    <property type="component" value="Unassembled WGS sequence"/>
</dbReference>
<accession>A0A2I2KN90</accession>
<dbReference type="Pfam" id="PF00741">
    <property type="entry name" value="Gas_vesicle"/>
    <property type="match status" value="1"/>
</dbReference>
<comment type="subcellular location">
    <subcellularLocation>
        <location evidence="2">Gas vesicle</location>
    </subcellularLocation>
</comment>
<feature type="compositionally biased region" description="Low complexity" evidence="4">
    <location>
        <begin position="27"/>
        <end position="42"/>
    </location>
</feature>
<dbReference type="PANTHER" id="PTHR35344:SF4">
    <property type="entry name" value="GAS VESICLE PROTEIN A1"/>
    <property type="match status" value="1"/>
</dbReference>
<keyword evidence="6" id="KW-1185">Reference proteome</keyword>
<evidence type="ECO:0000313" key="6">
    <source>
        <dbReference type="Proteomes" id="UP000234331"/>
    </source>
</evidence>
<dbReference type="GO" id="GO:0012506">
    <property type="term" value="C:vesicle membrane"/>
    <property type="evidence" value="ECO:0007669"/>
    <property type="project" value="InterPro"/>
</dbReference>
<dbReference type="EMBL" id="FZMO01000081">
    <property type="protein sequence ID" value="SNQ47133.1"/>
    <property type="molecule type" value="Genomic_DNA"/>
</dbReference>
<gene>
    <name evidence="5" type="primary">gvpA</name>
    <name evidence="5" type="ORF">FRACA_1710006</name>
</gene>
<dbReference type="GO" id="GO:0031411">
    <property type="term" value="C:gas vesicle"/>
    <property type="evidence" value="ECO:0007669"/>
    <property type="project" value="UniProtKB-SubCell"/>
</dbReference>
<name>A0A2I2KN90_9ACTN</name>
<protein>
    <submittedName>
        <fullName evidence="5">Gas vesicle protein GvpA (Modular protein)</fullName>
    </submittedName>
</protein>
<evidence type="ECO:0000256" key="1">
    <source>
        <dbReference type="ARBA" id="ARBA00022987"/>
    </source>
</evidence>
<organism evidence="5 6">
    <name type="scientific">Frankia canadensis</name>
    <dbReference type="NCBI Taxonomy" id="1836972"/>
    <lineage>
        <taxon>Bacteria</taxon>
        <taxon>Bacillati</taxon>
        <taxon>Actinomycetota</taxon>
        <taxon>Actinomycetes</taxon>
        <taxon>Frankiales</taxon>
        <taxon>Frankiaceae</taxon>
        <taxon>Frankia</taxon>
    </lineage>
</organism>
<evidence type="ECO:0000256" key="2">
    <source>
        <dbReference type="ARBA" id="ARBA00035108"/>
    </source>
</evidence>
<dbReference type="GO" id="GO:0005198">
    <property type="term" value="F:structural molecule activity"/>
    <property type="evidence" value="ECO:0007669"/>
    <property type="project" value="InterPro"/>
</dbReference>
<feature type="region of interest" description="Disordered" evidence="4">
    <location>
        <begin position="90"/>
        <end position="109"/>
    </location>
</feature>
<reference evidence="5 6" key="1">
    <citation type="submission" date="2017-06" db="EMBL/GenBank/DDBJ databases">
        <authorList>
            <person name="Kim H.J."/>
            <person name="Triplett B.A."/>
        </authorList>
    </citation>
    <scope>NUCLEOTIDE SEQUENCE [LARGE SCALE GENOMIC DNA]</scope>
    <source>
        <strain evidence="5">FRACA_ARgP5</strain>
    </source>
</reference>
<evidence type="ECO:0000313" key="5">
    <source>
        <dbReference type="EMBL" id="SNQ47133.1"/>
    </source>
</evidence>
<feature type="region of interest" description="Disordered" evidence="4">
    <location>
        <begin position="1"/>
        <end position="42"/>
    </location>
</feature>
<evidence type="ECO:0000256" key="3">
    <source>
        <dbReference type="ARBA" id="ARBA00035646"/>
    </source>
</evidence>
<feature type="compositionally biased region" description="Low complexity" evidence="4">
    <location>
        <begin position="1"/>
        <end position="17"/>
    </location>
</feature>
<dbReference type="RefSeq" id="WP_101831031.1">
    <property type="nucleotide sequence ID" value="NZ_FZMO01000081.1"/>
</dbReference>
<feature type="compositionally biased region" description="Low complexity" evidence="4">
    <location>
        <begin position="100"/>
        <end position="109"/>
    </location>
</feature>